<dbReference type="PANTHER" id="PTHR33908:SF11">
    <property type="entry name" value="MEMBRANE PROTEIN"/>
    <property type="match status" value="1"/>
</dbReference>
<keyword evidence="6 8" id="KW-1133">Transmembrane helix</keyword>
<comment type="subcellular location">
    <subcellularLocation>
        <location evidence="1">Cell membrane</location>
        <topology evidence="1">Multi-pass membrane protein</topology>
    </subcellularLocation>
</comment>
<evidence type="ECO:0000256" key="4">
    <source>
        <dbReference type="ARBA" id="ARBA00022679"/>
    </source>
</evidence>
<dbReference type="KEGG" id="slom:PXH66_02635"/>
<dbReference type="Pfam" id="PF13231">
    <property type="entry name" value="PMT_2"/>
    <property type="match status" value="1"/>
</dbReference>
<keyword evidence="4 10" id="KW-0808">Transferase</keyword>
<dbReference type="Proteomes" id="UP001218638">
    <property type="component" value="Chromosome"/>
</dbReference>
<evidence type="ECO:0000256" key="7">
    <source>
        <dbReference type="ARBA" id="ARBA00023136"/>
    </source>
</evidence>
<dbReference type="InterPro" id="IPR050297">
    <property type="entry name" value="LipidA_mod_glycosyltrf_83"/>
</dbReference>
<evidence type="ECO:0000256" key="6">
    <source>
        <dbReference type="ARBA" id="ARBA00022989"/>
    </source>
</evidence>
<feature type="transmembrane region" description="Helical" evidence="8">
    <location>
        <begin position="250"/>
        <end position="275"/>
    </location>
</feature>
<feature type="transmembrane region" description="Helical" evidence="8">
    <location>
        <begin position="213"/>
        <end position="229"/>
    </location>
</feature>
<feature type="transmembrane region" description="Helical" evidence="8">
    <location>
        <begin position="114"/>
        <end position="134"/>
    </location>
</feature>
<dbReference type="PANTHER" id="PTHR33908">
    <property type="entry name" value="MANNOSYLTRANSFERASE YKCB-RELATED"/>
    <property type="match status" value="1"/>
</dbReference>
<evidence type="ECO:0000313" key="10">
    <source>
        <dbReference type="EMBL" id="WED65741.1"/>
    </source>
</evidence>
<dbReference type="InterPro" id="IPR038731">
    <property type="entry name" value="RgtA/B/C-like"/>
</dbReference>
<keyword evidence="11" id="KW-1185">Reference proteome</keyword>
<evidence type="ECO:0000256" key="2">
    <source>
        <dbReference type="ARBA" id="ARBA00022475"/>
    </source>
</evidence>
<sequence length="699" mass="77542">MIRPHREIIGRARATWIAVVLCGLHVLMAASVSRQFSTTFDEIAHVTAGYAYWTAGDMRFQPENGNFPQRWAALPLLIMDLQPFPPDHPAWEVGQVWHLGEDFFYELGNDSARILAAARGMIALLSGALCFTIFCWSRDLFGPAGGLVSVTLAAFSPTLLAHGGLATSDTAAALSFGLATLAWWRVCHRVTLTRIVVAGLAAGLLAVSKFSAVLFAPMAIIMIVARLLRRAPLVAVWRGSTHWVRGGRRVVVLGGVSVVAVLIAWSCIWACYGFRYRPTSNPDHQYYMHTWEMVTLADTPTPRLLADGRNASAQPVNFKPGPLQAIAQFCRSHELFPEAFLHGLLNVDRYSRSRLAFFAGEFRNTGWWTFFPTAFLLKTTGPALLLIFLGTLACSQLRSRRGRWYRLVPLLALFGIYGSTILTSSLSIGHRHMLPLYPVMFIFAGAAALRLIKHRGWMLAMVVVLLGSHVAVSLTTRPYYLAYFNALGGGPENAHKIFVDSSLDWGQDLPSLRDWLTAHRTEQPVFLSYFGYGDPEQEGIDAVRFGDSYFDRRARVVPAKVQGGIYCISATMYQQVYTPTRGAWTLSFEATYAKLRTWVQHFSQRPAGAPITDMQGNPLTSAEVTTRLWNYEALQFGRLCHYLQNRAPDDYVGYSILVYELSDADINLAVNSPLAAVNAAIAARYTDESVPSSDEVPID</sequence>
<dbReference type="AlphaFoldDB" id="A0AAE9ZY51"/>
<evidence type="ECO:0000256" key="5">
    <source>
        <dbReference type="ARBA" id="ARBA00022692"/>
    </source>
</evidence>
<accession>A0AAE9ZY51</accession>
<feature type="transmembrane region" description="Helical" evidence="8">
    <location>
        <begin position="141"/>
        <end position="160"/>
    </location>
</feature>
<feature type="domain" description="Glycosyltransferase RgtA/B/C/D-like" evidence="9">
    <location>
        <begin position="117"/>
        <end position="229"/>
    </location>
</feature>
<protein>
    <submittedName>
        <fullName evidence="10">Glycosyltransferase family 39 protein</fullName>
        <ecNumber evidence="10">2.4.-.-</ecNumber>
    </submittedName>
</protein>
<dbReference type="EMBL" id="CP119075">
    <property type="protein sequence ID" value="WED65741.1"/>
    <property type="molecule type" value="Genomic_DNA"/>
</dbReference>
<keyword evidence="3 10" id="KW-0328">Glycosyltransferase</keyword>
<reference evidence="10" key="1">
    <citation type="submission" date="2023-03" db="EMBL/GenBank/DDBJ databases">
        <title>Lomoglobus Profundus gen. nov., sp. nov., a novel member of the phylum Verrucomicrobia, isolated from deep-marine sediment of South China Sea.</title>
        <authorList>
            <person name="Ahmad T."/>
            <person name="Ishaq S.E."/>
            <person name="Wang F."/>
        </authorList>
    </citation>
    <scope>NUCLEOTIDE SEQUENCE</scope>
    <source>
        <strain evidence="10">LMO-M01</strain>
    </source>
</reference>
<keyword evidence="7 8" id="KW-0472">Membrane</keyword>
<gene>
    <name evidence="10" type="ORF">PXH66_02635</name>
</gene>
<dbReference type="EC" id="2.4.-.-" evidence="10"/>
<feature type="transmembrane region" description="Helical" evidence="8">
    <location>
        <begin position="407"/>
        <end position="428"/>
    </location>
</feature>
<evidence type="ECO:0000256" key="1">
    <source>
        <dbReference type="ARBA" id="ARBA00004651"/>
    </source>
</evidence>
<evidence type="ECO:0000313" key="11">
    <source>
        <dbReference type="Proteomes" id="UP001218638"/>
    </source>
</evidence>
<keyword evidence="2" id="KW-1003">Cell membrane</keyword>
<feature type="transmembrane region" description="Helical" evidence="8">
    <location>
        <begin position="434"/>
        <end position="452"/>
    </location>
</feature>
<dbReference type="RefSeq" id="WP_330930271.1">
    <property type="nucleotide sequence ID" value="NZ_CP119075.1"/>
</dbReference>
<dbReference type="GO" id="GO:0009103">
    <property type="term" value="P:lipopolysaccharide biosynthetic process"/>
    <property type="evidence" value="ECO:0007669"/>
    <property type="project" value="UniProtKB-ARBA"/>
</dbReference>
<evidence type="ECO:0000256" key="3">
    <source>
        <dbReference type="ARBA" id="ARBA00022676"/>
    </source>
</evidence>
<feature type="transmembrane region" description="Helical" evidence="8">
    <location>
        <begin position="459"/>
        <end position="480"/>
    </location>
</feature>
<feature type="transmembrane region" description="Helical" evidence="8">
    <location>
        <begin position="375"/>
        <end position="395"/>
    </location>
</feature>
<feature type="transmembrane region" description="Helical" evidence="8">
    <location>
        <begin position="12"/>
        <end position="32"/>
    </location>
</feature>
<dbReference type="GO" id="GO:0005886">
    <property type="term" value="C:plasma membrane"/>
    <property type="evidence" value="ECO:0007669"/>
    <property type="project" value="UniProtKB-SubCell"/>
</dbReference>
<organism evidence="10 11">
    <name type="scientific">Synoicihabitans lomoniglobus</name>
    <dbReference type="NCBI Taxonomy" id="2909285"/>
    <lineage>
        <taxon>Bacteria</taxon>
        <taxon>Pseudomonadati</taxon>
        <taxon>Verrucomicrobiota</taxon>
        <taxon>Opitutia</taxon>
        <taxon>Opitutales</taxon>
        <taxon>Opitutaceae</taxon>
        <taxon>Synoicihabitans</taxon>
    </lineage>
</organism>
<dbReference type="GO" id="GO:0016763">
    <property type="term" value="F:pentosyltransferase activity"/>
    <property type="evidence" value="ECO:0007669"/>
    <property type="project" value="TreeGrafter"/>
</dbReference>
<keyword evidence="5 8" id="KW-0812">Transmembrane</keyword>
<evidence type="ECO:0000256" key="8">
    <source>
        <dbReference type="SAM" id="Phobius"/>
    </source>
</evidence>
<proteinExistence type="predicted"/>
<name>A0AAE9ZY51_9BACT</name>
<evidence type="ECO:0000259" key="9">
    <source>
        <dbReference type="Pfam" id="PF13231"/>
    </source>
</evidence>